<feature type="region of interest" description="Disordered" evidence="1">
    <location>
        <begin position="281"/>
        <end position="310"/>
    </location>
</feature>
<protein>
    <submittedName>
        <fullName evidence="3">ParB-like nuclease domain protein</fullName>
    </submittedName>
</protein>
<evidence type="ECO:0000256" key="1">
    <source>
        <dbReference type="SAM" id="MobiDB-lite"/>
    </source>
</evidence>
<dbReference type="AlphaFoldDB" id="A0A238J8Z9"/>
<name>A0A238J8Z9_9RHOB</name>
<feature type="domain" description="ParB-like N-terminal" evidence="2">
    <location>
        <begin position="66"/>
        <end position="135"/>
    </location>
</feature>
<dbReference type="Pfam" id="PF02195">
    <property type="entry name" value="ParB_N"/>
    <property type="match status" value="1"/>
</dbReference>
<dbReference type="OrthoDB" id="7812516at2"/>
<dbReference type="Proteomes" id="UP000225972">
    <property type="component" value="Unassembled WGS sequence"/>
</dbReference>
<keyword evidence="4" id="KW-1185">Reference proteome</keyword>
<evidence type="ECO:0000259" key="2">
    <source>
        <dbReference type="Pfam" id="PF02195"/>
    </source>
</evidence>
<evidence type="ECO:0000313" key="3">
    <source>
        <dbReference type="EMBL" id="SMX26833.1"/>
    </source>
</evidence>
<sequence length="344" mass="37322">MAKRKRLTPANPAFLEPAPEVKSALGAPMRAAPIADVAREASASAAAEELAQTLAEAREKGRMVIEVPLEAVKLDHLVRDRVAVQDDDTQALKDSLRARGQKTPVELVQIGEGRYGLISGWRRCMALRALQAETGEARFGTVLGLLRQPEDSADAYQSMVEENEIRVGLSYFERARIVAKSVEAGVFETDRDALQALFQSASRPKRSKIGSFIALVRGLEGALRFPEMIGERLGLSLSRALGEDPELAVQIAATLAEEAPENAEVEQEILSRFLAPAPIVPSPKPPEAAEPAAKAEGPKPDPVKPQPIVGGLSLSHEEGRLVLEGRLVDDKLKARLITWLRQNF</sequence>
<evidence type="ECO:0000313" key="4">
    <source>
        <dbReference type="Proteomes" id="UP000225972"/>
    </source>
</evidence>
<dbReference type="Gene3D" id="3.90.1530.30">
    <property type="match status" value="1"/>
</dbReference>
<gene>
    <name evidence="3" type="ORF">TRP8649_00926</name>
</gene>
<dbReference type="EMBL" id="FXXP01000001">
    <property type="protein sequence ID" value="SMX26833.1"/>
    <property type="molecule type" value="Genomic_DNA"/>
</dbReference>
<dbReference type="InterPro" id="IPR036086">
    <property type="entry name" value="ParB/Sulfiredoxin_sf"/>
</dbReference>
<dbReference type="RefSeq" id="WP_099242951.1">
    <property type="nucleotide sequence ID" value="NZ_FXXP01000001.1"/>
</dbReference>
<organism evidence="3 4">
    <name type="scientific">Pelagimonas phthalicica</name>
    <dbReference type="NCBI Taxonomy" id="1037362"/>
    <lineage>
        <taxon>Bacteria</taxon>
        <taxon>Pseudomonadati</taxon>
        <taxon>Pseudomonadota</taxon>
        <taxon>Alphaproteobacteria</taxon>
        <taxon>Rhodobacterales</taxon>
        <taxon>Roseobacteraceae</taxon>
        <taxon>Pelagimonas</taxon>
    </lineage>
</organism>
<dbReference type="InterPro" id="IPR003115">
    <property type="entry name" value="ParB_N"/>
</dbReference>
<dbReference type="SUPFAM" id="SSF110849">
    <property type="entry name" value="ParB/Sulfiredoxin"/>
    <property type="match status" value="1"/>
</dbReference>
<proteinExistence type="predicted"/>
<reference evidence="4" key="1">
    <citation type="submission" date="2017-05" db="EMBL/GenBank/DDBJ databases">
        <authorList>
            <person name="Rodrigo-Torres L."/>
            <person name="Arahal R. D."/>
            <person name="Lucena T."/>
        </authorList>
    </citation>
    <scope>NUCLEOTIDE SEQUENCE [LARGE SCALE GENOMIC DNA]</scope>
    <source>
        <strain evidence="4">CECT 8649</strain>
    </source>
</reference>
<accession>A0A238J8Z9</accession>